<dbReference type="KEGG" id="phon:BH719_02870"/>
<feature type="transmembrane region" description="Helical" evidence="1">
    <location>
        <begin position="164"/>
        <end position="183"/>
    </location>
</feature>
<dbReference type="InterPro" id="IPR049713">
    <property type="entry name" value="Pr6Pr-like"/>
</dbReference>
<feature type="transmembrane region" description="Helical" evidence="1">
    <location>
        <begin position="69"/>
        <end position="88"/>
    </location>
</feature>
<accession>A0A1D8B1E2</accession>
<feature type="transmembrane region" description="Helical" evidence="1">
    <location>
        <begin position="203"/>
        <end position="227"/>
    </location>
</feature>
<protein>
    <recommendedName>
        <fullName evidence="4">F420-dependent oxidoreductase</fullName>
    </recommendedName>
</protein>
<sequence length="235" mass="24484">MTSTSTPSLSRRGRAAYAVVAVLAWAGVAATVSITTAGGYPPPAFYEPGLFAGAPEGWAGAPQRLVECLSYFTELSNIVVAVIATRLARGSGPVGRWTRAIHLCATMMITVTAIVYAVLIAPSETLRGIAVITNPLQHVVVPAAMVAAAFVFGPRGGITWGTVVRALAIPVAWVAYTMARGALVHQYPYAFLNVTRIGYGQALAVIGAILAGAMAFLGLFAAVDWGLRRAARARA</sequence>
<keyword evidence="1" id="KW-0472">Membrane</keyword>
<dbReference type="OrthoDB" id="9809977at2"/>
<proteinExistence type="predicted"/>
<feature type="transmembrane region" description="Helical" evidence="1">
    <location>
        <begin position="128"/>
        <end position="152"/>
    </location>
</feature>
<keyword evidence="3" id="KW-1185">Reference proteome</keyword>
<reference evidence="2 3" key="1">
    <citation type="submission" date="2016-09" db="EMBL/GenBank/DDBJ databases">
        <title>Complete genome sequence of Actinomyces hongkongensis HKU8.</title>
        <authorList>
            <person name="Gao Y.-X."/>
            <person name="Zhou Y.-Y."/>
            <person name="Xie Y."/>
            <person name="Wang M."/>
            <person name="Wang S.-J."/>
            <person name="Shen S.-G."/>
        </authorList>
    </citation>
    <scope>NUCLEOTIDE SEQUENCE [LARGE SCALE GENOMIC DNA]</scope>
    <source>
        <strain evidence="2 3">HKU8</strain>
    </source>
</reference>
<dbReference type="Proteomes" id="UP000095214">
    <property type="component" value="Chromosome"/>
</dbReference>
<dbReference type="NCBIfam" id="NF038065">
    <property type="entry name" value="Pr6Pr"/>
    <property type="match status" value="1"/>
</dbReference>
<dbReference type="EMBL" id="CP017298">
    <property type="protein sequence ID" value="AOS46934.1"/>
    <property type="molecule type" value="Genomic_DNA"/>
</dbReference>
<keyword evidence="1" id="KW-0812">Transmembrane</keyword>
<evidence type="ECO:0008006" key="4">
    <source>
        <dbReference type="Google" id="ProtNLM"/>
    </source>
</evidence>
<keyword evidence="1" id="KW-1133">Transmembrane helix</keyword>
<name>A0A1D8B1E2_9ACTO</name>
<evidence type="ECO:0000256" key="1">
    <source>
        <dbReference type="SAM" id="Phobius"/>
    </source>
</evidence>
<organism evidence="2 3">
    <name type="scientific">Pauljensenia hongkongensis</name>
    <dbReference type="NCBI Taxonomy" id="178339"/>
    <lineage>
        <taxon>Bacteria</taxon>
        <taxon>Bacillati</taxon>
        <taxon>Actinomycetota</taxon>
        <taxon>Actinomycetes</taxon>
        <taxon>Actinomycetales</taxon>
        <taxon>Actinomycetaceae</taxon>
        <taxon>Pauljensenia</taxon>
    </lineage>
</organism>
<feature type="transmembrane region" description="Helical" evidence="1">
    <location>
        <begin position="15"/>
        <end position="40"/>
    </location>
</feature>
<gene>
    <name evidence="2" type="ORF">BH719_02870</name>
</gene>
<dbReference type="AlphaFoldDB" id="A0A1D8B1E2"/>
<dbReference type="STRING" id="178339.BH719_02870"/>
<evidence type="ECO:0000313" key="3">
    <source>
        <dbReference type="Proteomes" id="UP000095214"/>
    </source>
</evidence>
<feature type="transmembrane region" description="Helical" evidence="1">
    <location>
        <begin position="100"/>
        <end position="122"/>
    </location>
</feature>
<dbReference type="RefSeq" id="WP_009743237.1">
    <property type="nucleotide sequence ID" value="NZ_CP017298.1"/>
</dbReference>
<evidence type="ECO:0000313" key="2">
    <source>
        <dbReference type="EMBL" id="AOS46934.1"/>
    </source>
</evidence>